<reference evidence="8 9" key="1">
    <citation type="submission" date="2019-05" db="EMBL/GenBank/DDBJ databases">
        <title>Mikania micrantha, genome provides insights into the molecular mechanism of rapid growth.</title>
        <authorList>
            <person name="Liu B."/>
        </authorList>
    </citation>
    <scope>NUCLEOTIDE SEQUENCE [LARGE SCALE GENOMIC DNA]</scope>
    <source>
        <strain evidence="8">NLD-2019</strain>
        <tissue evidence="8">Leaf</tissue>
    </source>
</reference>
<dbReference type="PANTHER" id="PTHR33248">
    <property type="entry name" value="ZINC ION-BINDING PROTEIN"/>
    <property type="match status" value="1"/>
</dbReference>
<dbReference type="Pfam" id="PF06839">
    <property type="entry name" value="Zn_ribbon_GRF"/>
    <property type="match status" value="1"/>
</dbReference>
<evidence type="ECO:0000256" key="2">
    <source>
        <dbReference type="ARBA" id="ARBA00022771"/>
    </source>
</evidence>
<dbReference type="AlphaFoldDB" id="A0A5N6NIR6"/>
<keyword evidence="6" id="KW-0472">Membrane</keyword>
<keyword evidence="5" id="KW-0175">Coiled coil</keyword>
<evidence type="ECO:0000256" key="6">
    <source>
        <dbReference type="SAM" id="Phobius"/>
    </source>
</evidence>
<evidence type="ECO:0000256" key="1">
    <source>
        <dbReference type="ARBA" id="ARBA00022723"/>
    </source>
</evidence>
<evidence type="ECO:0000259" key="7">
    <source>
        <dbReference type="PROSITE" id="PS51999"/>
    </source>
</evidence>
<keyword evidence="1" id="KW-0479">Metal-binding</keyword>
<comment type="caution">
    <text evidence="8">The sequence shown here is derived from an EMBL/GenBank/DDBJ whole genome shotgun (WGS) entry which is preliminary data.</text>
</comment>
<dbReference type="PROSITE" id="PS51999">
    <property type="entry name" value="ZF_GRF"/>
    <property type="match status" value="1"/>
</dbReference>
<dbReference type="OrthoDB" id="2822301at2759"/>
<feature type="transmembrane region" description="Helical" evidence="6">
    <location>
        <begin position="77"/>
        <end position="94"/>
    </location>
</feature>
<sequence length="95" mass="10761">MAMCDCGRIAIIRTSWTSLNPGRRFHSCPRPVGQCRRFLGWVDPPMCPRAVDVIPGLLRAKNNADEEIERLKSKIKAKDTTIFVLVLVIGYMVLF</sequence>
<dbReference type="EMBL" id="SZYD01000011">
    <property type="protein sequence ID" value="KAD4888333.1"/>
    <property type="molecule type" value="Genomic_DNA"/>
</dbReference>
<feature type="coiled-coil region" evidence="5">
    <location>
        <begin position="54"/>
        <end position="81"/>
    </location>
</feature>
<protein>
    <recommendedName>
        <fullName evidence="7">GRF-type domain-containing protein</fullName>
    </recommendedName>
</protein>
<evidence type="ECO:0000313" key="9">
    <source>
        <dbReference type="Proteomes" id="UP000326396"/>
    </source>
</evidence>
<evidence type="ECO:0000256" key="3">
    <source>
        <dbReference type="ARBA" id="ARBA00022833"/>
    </source>
</evidence>
<accession>A0A5N6NIR6</accession>
<proteinExistence type="predicted"/>
<keyword evidence="2 4" id="KW-0863">Zinc-finger</keyword>
<feature type="domain" description="GRF-type" evidence="7">
    <location>
        <begin position="4"/>
        <end position="45"/>
    </location>
</feature>
<keyword evidence="9" id="KW-1185">Reference proteome</keyword>
<keyword evidence="6" id="KW-1133">Transmembrane helix</keyword>
<keyword evidence="3" id="KW-0862">Zinc</keyword>
<evidence type="ECO:0000256" key="4">
    <source>
        <dbReference type="PROSITE-ProRule" id="PRU01343"/>
    </source>
</evidence>
<evidence type="ECO:0000256" key="5">
    <source>
        <dbReference type="SAM" id="Coils"/>
    </source>
</evidence>
<dbReference type="Proteomes" id="UP000326396">
    <property type="component" value="Linkage Group LG19"/>
</dbReference>
<keyword evidence="6" id="KW-0812">Transmembrane</keyword>
<dbReference type="GO" id="GO:0008270">
    <property type="term" value="F:zinc ion binding"/>
    <property type="evidence" value="ECO:0007669"/>
    <property type="project" value="UniProtKB-KW"/>
</dbReference>
<organism evidence="8 9">
    <name type="scientific">Mikania micrantha</name>
    <name type="common">bitter vine</name>
    <dbReference type="NCBI Taxonomy" id="192012"/>
    <lineage>
        <taxon>Eukaryota</taxon>
        <taxon>Viridiplantae</taxon>
        <taxon>Streptophyta</taxon>
        <taxon>Embryophyta</taxon>
        <taxon>Tracheophyta</taxon>
        <taxon>Spermatophyta</taxon>
        <taxon>Magnoliopsida</taxon>
        <taxon>eudicotyledons</taxon>
        <taxon>Gunneridae</taxon>
        <taxon>Pentapetalae</taxon>
        <taxon>asterids</taxon>
        <taxon>campanulids</taxon>
        <taxon>Asterales</taxon>
        <taxon>Asteraceae</taxon>
        <taxon>Asteroideae</taxon>
        <taxon>Heliantheae alliance</taxon>
        <taxon>Eupatorieae</taxon>
        <taxon>Mikania</taxon>
    </lineage>
</organism>
<gene>
    <name evidence="8" type="ORF">E3N88_20406</name>
</gene>
<dbReference type="InterPro" id="IPR010666">
    <property type="entry name" value="Znf_GRF"/>
</dbReference>
<evidence type="ECO:0000313" key="8">
    <source>
        <dbReference type="EMBL" id="KAD4888333.1"/>
    </source>
</evidence>
<name>A0A5N6NIR6_9ASTR</name>